<comment type="caution">
    <text evidence="2">The sequence shown here is derived from an EMBL/GenBank/DDBJ whole genome shotgun (WGS) entry which is preliminary data.</text>
</comment>
<gene>
    <name evidence="2" type="ORF">IW261DRAFT_1607218</name>
</gene>
<feature type="compositionally biased region" description="Polar residues" evidence="1">
    <location>
        <begin position="29"/>
        <end position="48"/>
    </location>
</feature>
<accession>A0AA39TCU5</accession>
<protein>
    <submittedName>
        <fullName evidence="2">Uncharacterized protein</fullName>
    </submittedName>
</protein>
<proteinExistence type="predicted"/>
<dbReference type="Proteomes" id="UP001175227">
    <property type="component" value="Unassembled WGS sequence"/>
</dbReference>
<organism evidence="2 3">
    <name type="scientific">Armillaria novae-zelandiae</name>
    <dbReference type="NCBI Taxonomy" id="153914"/>
    <lineage>
        <taxon>Eukaryota</taxon>
        <taxon>Fungi</taxon>
        <taxon>Dikarya</taxon>
        <taxon>Basidiomycota</taxon>
        <taxon>Agaricomycotina</taxon>
        <taxon>Agaricomycetes</taxon>
        <taxon>Agaricomycetidae</taxon>
        <taxon>Agaricales</taxon>
        <taxon>Marasmiineae</taxon>
        <taxon>Physalacriaceae</taxon>
        <taxon>Armillaria</taxon>
    </lineage>
</organism>
<reference evidence="2" key="1">
    <citation type="submission" date="2023-06" db="EMBL/GenBank/DDBJ databases">
        <authorList>
            <consortium name="Lawrence Berkeley National Laboratory"/>
            <person name="Ahrendt S."/>
            <person name="Sahu N."/>
            <person name="Indic B."/>
            <person name="Wong-Bajracharya J."/>
            <person name="Merenyi Z."/>
            <person name="Ke H.-M."/>
            <person name="Monk M."/>
            <person name="Kocsube S."/>
            <person name="Drula E."/>
            <person name="Lipzen A."/>
            <person name="Balint B."/>
            <person name="Henrissat B."/>
            <person name="Andreopoulos B."/>
            <person name="Martin F.M."/>
            <person name="Harder C.B."/>
            <person name="Rigling D."/>
            <person name="Ford K.L."/>
            <person name="Foster G.D."/>
            <person name="Pangilinan J."/>
            <person name="Papanicolaou A."/>
            <person name="Barry K."/>
            <person name="LaButti K."/>
            <person name="Viragh M."/>
            <person name="Koriabine M."/>
            <person name="Yan M."/>
            <person name="Riley R."/>
            <person name="Champramary S."/>
            <person name="Plett K.L."/>
            <person name="Tsai I.J."/>
            <person name="Slot J."/>
            <person name="Sipos G."/>
            <person name="Plett J."/>
            <person name="Nagy L.G."/>
            <person name="Grigoriev I.V."/>
        </authorList>
    </citation>
    <scope>NUCLEOTIDE SEQUENCE</scope>
    <source>
        <strain evidence="2">ICMP 16352</strain>
    </source>
</reference>
<sequence length="179" mass="19567">MSTPSKVSTTTATATATTTSSQVKASDPGDTSTVSSTPRDGTSKPSQQQHRDRPLTEIIGQTFPSFDHHSIVVKPFEEESARDIAFSQELSAMLLDVMLETHAWASARPKHESQVAVQKFEKKISQVMEVEKEQGASPFSLQSLPSVIFVLFTEQTRERLNEFVGRMKTALAALTGLGL</sequence>
<name>A0AA39TCU5_9AGAR</name>
<evidence type="ECO:0000256" key="1">
    <source>
        <dbReference type="SAM" id="MobiDB-lite"/>
    </source>
</evidence>
<evidence type="ECO:0000313" key="3">
    <source>
        <dbReference type="Proteomes" id="UP001175227"/>
    </source>
</evidence>
<dbReference type="EMBL" id="JAUEPR010000009">
    <property type="protein sequence ID" value="KAK0480596.1"/>
    <property type="molecule type" value="Genomic_DNA"/>
</dbReference>
<keyword evidence="3" id="KW-1185">Reference proteome</keyword>
<evidence type="ECO:0000313" key="2">
    <source>
        <dbReference type="EMBL" id="KAK0480596.1"/>
    </source>
</evidence>
<dbReference type="AlphaFoldDB" id="A0AA39TCU5"/>
<feature type="region of interest" description="Disordered" evidence="1">
    <location>
        <begin position="1"/>
        <end position="53"/>
    </location>
</feature>
<feature type="compositionally biased region" description="Low complexity" evidence="1">
    <location>
        <begin position="8"/>
        <end position="21"/>
    </location>
</feature>